<feature type="active site" evidence="3">
    <location>
        <position position="369"/>
    </location>
</feature>
<dbReference type="GO" id="GO:0009086">
    <property type="term" value="P:methionine biosynthetic process"/>
    <property type="evidence" value="ECO:0007669"/>
    <property type="project" value="TreeGrafter"/>
</dbReference>
<dbReference type="Gene3D" id="3.40.50.1820">
    <property type="entry name" value="alpha/beta hydrolase"/>
    <property type="match status" value="1"/>
</dbReference>
<feature type="active site" description="Nucleophile" evidence="3">
    <location>
        <position position="173"/>
    </location>
</feature>
<organism evidence="6 7">
    <name type="scientific">Paramagnetospirillum kuznetsovii</name>
    <dbReference type="NCBI Taxonomy" id="2053833"/>
    <lineage>
        <taxon>Bacteria</taxon>
        <taxon>Pseudomonadati</taxon>
        <taxon>Pseudomonadota</taxon>
        <taxon>Alphaproteobacteria</taxon>
        <taxon>Rhodospirillales</taxon>
        <taxon>Magnetospirillaceae</taxon>
        <taxon>Paramagnetospirillum</taxon>
    </lineage>
</organism>
<keyword evidence="2" id="KW-0012">Acyltransferase</keyword>
<dbReference type="Proteomes" id="UP000251075">
    <property type="component" value="Unassembled WGS sequence"/>
</dbReference>
<dbReference type="PANTHER" id="PTHR32268">
    <property type="entry name" value="HOMOSERINE O-ACETYLTRANSFERASE"/>
    <property type="match status" value="1"/>
</dbReference>
<name>A0A364NU54_9PROT</name>
<keyword evidence="4" id="KW-0732">Signal</keyword>
<dbReference type="AlphaFoldDB" id="A0A364NU54"/>
<comment type="similarity">
    <text evidence="2">Belongs to the AB hydrolase superfamily. MetX family.</text>
</comment>
<dbReference type="NCBIfam" id="NF005262">
    <property type="entry name" value="PRK06765.1"/>
    <property type="match status" value="1"/>
</dbReference>
<dbReference type="EMBL" id="PGTO01000020">
    <property type="protein sequence ID" value="RAU20592.1"/>
    <property type="molecule type" value="Genomic_DNA"/>
</dbReference>
<evidence type="ECO:0000256" key="4">
    <source>
        <dbReference type="SAM" id="SignalP"/>
    </source>
</evidence>
<keyword evidence="1 2" id="KW-0808">Transferase</keyword>
<reference evidence="6 7" key="1">
    <citation type="submission" date="2017-11" db="EMBL/GenBank/DDBJ databases">
        <title>Draft genome sequence of magnetotactic bacterium Magnetospirillum kuznetsovii LBB-42.</title>
        <authorList>
            <person name="Grouzdev D.S."/>
            <person name="Rysina M.S."/>
            <person name="Baslerov R.V."/>
            <person name="Koziaeva V."/>
        </authorList>
    </citation>
    <scope>NUCLEOTIDE SEQUENCE [LARGE SCALE GENOMIC DNA]</scope>
    <source>
        <strain evidence="6 7">LBB-42</strain>
    </source>
</reference>
<comment type="subunit">
    <text evidence="2">Homodimer.</text>
</comment>
<dbReference type="SUPFAM" id="SSF53474">
    <property type="entry name" value="alpha/beta-Hydrolases"/>
    <property type="match status" value="1"/>
</dbReference>
<dbReference type="InterPro" id="IPR029058">
    <property type="entry name" value="AB_hydrolase_fold"/>
</dbReference>
<dbReference type="Gene3D" id="1.10.1740.110">
    <property type="match status" value="1"/>
</dbReference>
<feature type="signal peptide" evidence="4">
    <location>
        <begin position="1"/>
        <end position="18"/>
    </location>
</feature>
<protein>
    <recommendedName>
        <fullName evidence="2">Probable acyltransferase</fullName>
        <ecNumber evidence="2">2.3.1.-</ecNumber>
    </recommendedName>
</protein>
<dbReference type="GO" id="GO:0009092">
    <property type="term" value="P:homoserine metabolic process"/>
    <property type="evidence" value="ECO:0007669"/>
    <property type="project" value="TreeGrafter"/>
</dbReference>
<feature type="domain" description="AB hydrolase-1" evidence="5">
    <location>
        <begin position="97"/>
        <end position="369"/>
    </location>
</feature>
<gene>
    <name evidence="6" type="ORF">CU669_17595</name>
</gene>
<evidence type="ECO:0000256" key="2">
    <source>
        <dbReference type="HAMAP-Rule" id="MF_00296"/>
    </source>
</evidence>
<feature type="chain" id="PRO_5016833516" description="Probable acyltransferase" evidence="4">
    <location>
        <begin position="19"/>
        <end position="389"/>
    </location>
</feature>
<dbReference type="HAMAP" id="MF_00296">
    <property type="entry name" value="MetX_acyltransf"/>
    <property type="match status" value="1"/>
</dbReference>
<keyword evidence="2" id="KW-0028">Amino-acid biosynthesis</keyword>
<accession>A0A364NU54</accession>
<dbReference type="PANTHER" id="PTHR32268:SF11">
    <property type="entry name" value="HOMOSERINE O-ACETYLTRANSFERASE"/>
    <property type="match status" value="1"/>
</dbReference>
<feature type="active site" evidence="2 3">
    <location>
        <position position="336"/>
    </location>
</feature>
<evidence type="ECO:0000313" key="6">
    <source>
        <dbReference type="EMBL" id="RAU20592.1"/>
    </source>
</evidence>
<proteinExistence type="inferred from homology"/>
<dbReference type="EC" id="2.3.1.-" evidence="2"/>
<comment type="subcellular location">
    <subcellularLocation>
        <location evidence="2">Cytoplasm</location>
    </subcellularLocation>
</comment>
<sequence length="389" mass="41703">MAALSVVAGLVLAAPASAYEGLITKQSFEMDGPYTTVGGETIAKVRVGFETIGNLNAAGDNAILVPHFFSGSSHFAGRYKDDDKARGYWDAIVGSGKALDTDKYFLIGVDSLANLNTKDGITVTTGPASIDPATAKPYGMRFPQVQIRDFVNVQKALLDKLGVRKLHAVIGASMGAMQAYEWAAAYPGMVDRIIAVIPGATQDAYGIERLRHWRQVITLDPKWNGGDYYGGPEPMDGLTMALRLITLDALAPEWGESQGRKWAEADKDPAKAMGNAYAVQGWFDKAAGARAALSDANHLIYLARACELFQVGGKSSLEEGLRAIRAKTLLLPSRNDQLLYAEATRKVRDLLAAQGTPVAYQELDGPMGHLNGVGGIAQANDRIARFLAQ</sequence>
<dbReference type="Pfam" id="PF00561">
    <property type="entry name" value="Abhydrolase_1"/>
    <property type="match status" value="1"/>
</dbReference>
<comment type="caution">
    <text evidence="2">Lacks conserved residue(s) required for the propagation of feature annotation.</text>
</comment>
<evidence type="ECO:0000313" key="7">
    <source>
        <dbReference type="Proteomes" id="UP000251075"/>
    </source>
</evidence>
<comment type="caution">
    <text evidence="6">The sequence shown here is derived from an EMBL/GenBank/DDBJ whole genome shotgun (WGS) entry which is preliminary data.</text>
</comment>
<keyword evidence="2" id="KW-0963">Cytoplasm</keyword>
<dbReference type="OrthoDB" id="9800754at2"/>
<dbReference type="GO" id="GO:0004414">
    <property type="term" value="F:homoserine O-acetyltransferase activity"/>
    <property type="evidence" value="ECO:0007669"/>
    <property type="project" value="TreeGrafter"/>
</dbReference>
<dbReference type="InterPro" id="IPR000073">
    <property type="entry name" value="AB_hydrolase_1"/>
</dbReference>
<dbReference type="GO" id="GO:0005737">
    <property type="term" value="C:cytoplasm"/>
    <property type="evidence" value="ECO:0007669"/>
    <property type="project" value="UniProtKB-SubCell"/>
</dbReference>
<dbReference type="PIRSF" id="PIRSF000443">
    <property type="entry name" value="Homoser_Ac_trans"/>
    <property type="match status" value="1"/>
</dbReference>
<evidence type="ECO:0000256" key="1">
    <source>
        <dbReference type="ARBA" id="ARBA00022679"/>
    </source>
</evidence>
<keyword evidence="7" id="KW-1185">Reference proteome</keyword>
<dbReference type="InterPro" id="IPR008220">
    <property type="entry name" value="HAT_MetX-like"/>
</dbReference>
<evidence type="ECO:0000259" key="5">
    <source>
        <dbReference type="Pfam" id="PF00561"/>
    </source>
</evidence>
<evidence type="ECO:0000256" key="3">
    <source>
        <dbReference type="PIRSR" id="PIRSR000443-1"/>
    </source>
</evidence>